<evidence type="ECO:0000259" key="12">
    <source>
        <dbReference type="Pfam" id="PF00725"/>
    </source>
</evidence>
<dbReference type="RefSeq" id="WP_188586684.1">
    <property type="nucleotide sequence ID" value="NZ_BMGC01000014.1"/>
</dbReference>
<accession>A0A916T6V3</accession>
<evidence type="ECO:0000256" key="5">
    <source>
        <dbReference type="ARBA" id="ARBA00022490"/>
    </source>
</evidence>
<dbReference type="PANTHER" id="PTHR48075:SF1">
    <property type="entry name" value="LAMBDA-CRYSTALLIN HOMOLOG"/>
    <property type="match status" value="1"/>
</dbReference>
<protein>
    <recommendedName>
        <fullName evidence="10">L-gulonate 3-dehydrogenase</fullName>
        <ecNumber evidence="9">1.1.1.45</ecNumber>
    </recommendedName>
    <alternativeName>
        <fullName evidence="10">L-gulonate 3-dehydrogenase</fullName>
    </alternativeName>
</protein>
<sequence length="293" mass="31331">MSTVTIVGAGVIGESFARLFGDAGWSVRISDPRPDLDELVARNLAGLDIATTADLAEAAEGTDYVQEAGPERIELKRELFATLAAHTRDDVVLASSSSSLLPSDIAEGNPAADRILVGHPFNPPQLMPLIEVVPLPQTRTDIVDHAVSVYTELGRVPIRLHKEIPGFVGNRLQKVFNAEATYLVQQGVIDVGDLDELVKTSLGLRWSTIGPFESQQLGGGPGGMRHLYENVGSQMRFSAGTVDASAMDEVFDEVDAVYGSGEQAYRALAADRDARTAAVLRALREVGQDPDPA</sequence>
<comment type="pathway">
    <text evidence="2">Lipid metabolism; butanoate metabolism.</text>
</comment>
<dbReference type="EMBL" id="BMGC01000014">
    <property type="protein sequence ID" value="GGB33897.1"/>
    <property type="molecule type" value="Genomic_DNA"/>
</dbReference>
<dbReference type="InterPro" id="IPR036291">
    <property type="entry name" value="NAD(P)-bd_dom_sf"/>
</dbReference>
<dbReference type="EC" id="1.1.1.45" evidence="9"/>
<dbReference type="InterPro" id="IPR006108">
    <property type="entry name" value="3HC_DH_C"/>
</dbReference>
<evidence type="ECO:0000256" key="7">
    <source>
        <dbReference type="ARBA" id="ARBA00023002"/>
    </source>
</evidence>
<dbReference type="InterPro" id="IPR006176">
    <property type="entry name" value="3-OHacyl-CoA_DH_NAD-bd"/>
</dbReference>
<feature type="domain" description="3-hydroxyacyl-CoA dehydrogenase C-terminal" evidence="12">
    <location>
        <begin position="166"/>
        <end position="237"/>
    </location>
</feature>
<keyword evidence="8" id="KW-0520">NAD</keyword>
<proteinExistence type="inferred from homology"/>
<keyword evidence="6" id="KW-0597">Phosphoprotein</keyword>
<evidence type="ECO:0000256" key="11">
    <source>
        <dbReference type="PIRSR" id="PIRSR000105-1"/>
    </source>
</evidence>
<dbReference type="AlphaFoldDB" id="A0A916T6V3"/>
<dbReference type="GO" id="GO:0070403">
    <property type="term" value="F:NAD+ binding"/>
    <property type="evidence" value="ECO:0007669"/>
    <property type="project" value="InterPro"/>
</dbReference>
<dbReference type="PIRSF" id="PIRSF000105">
    <property type="entry name" value="HCDH"/>
    <property type="match status" value="1"/>
</dbReference>
<evidence type="ECO:0000256" key="9">
    <source>
        <dbReference type="ARBA" id="ARBA00038962"/>
    </source>
</evidence>
<evidence type="ECO:0000256" key="10">
    <source>
        <dbReference type="ARBA" id="ARBA00042709"/>
    </source>
</evidence>
<dbReference type="SUPFAM" id="SSF51735">
    <property type="entry name" value="NAD(P)-binding Rossmann-fold domains"/>
    <property type="match status" value="1"/>
</dbReference>
<comment type="similarity">
    <text evidence="3">Belongs to the 3-hydroxyacyl-CoA dehydrogenase family.</text>
</comment>
<reference evidence="14" key="2">
    <citation type="submission" date="2020-09" db="EMBL/GenBank/DDBJ databases">
        <authorList>
            <person name="Sun Q."/>
            <person name="Zhou Y."/>
        </authorList>
    </citation>
    <scope>NUCLEOTIDE SEQUENCE</scope>
    <source>
        <strain evidence="14">CGMCC 1.12827</strain>
    </source>
</reference>
<keyword evidence="15" id="KW-1185">Reference proteome</keyword>
<dbReference type="Proteomes" id="UP000621454">
    <property type="component" value="Unassembled WGS sequence"/>
</dbReference>
<comment type="subunit">
    <text evidence="4">Homodimer.</text>
</comment>
<keyword evidence="5" id="KW-0963">Cytoplasm</keyword>
<evidence type="ECO:0000256" key="2">
    <source>
        <dbReference type="ARBA" id="ARBA00005086"/>
    </source>
</evidence>
<comment type="caution">
    <text evidence="14">The sequence shown here is derived from an EMBL/GenBank/DDBJ whole genome shotgun (WGS) entry which is preliminary data.</text>
</comment>
<organism evidence="14 15">
    <name type="scientific">Gordonia jinhuaensis</name>
    <dbReference type="NCBI Taxonomy" id="1517702"/>
    <lineage>
        <taxon>Bacteria</taxon>
        <taxon>Bacillati</taxon>
        <taxon>Actinomycetota</taxon>
        <taxon>Actinomycetes</taxon>
        <taxon>Mycobacteriales</taxon>
        <taxon>Gordoniaceae</taxon>
        <taxon>Gordonia</taxon>
    </lineage>
</organism>
<dbReference type="Pfam" id="PF00725">
    <property type="entry name" value="3HCDH"/>
    <property type="match status" value="1"/>
</dbReference>
<dbReference type="Gene3D" id="3.40.50.720">
    <property type="entry name" value="NAD(P)-binding Rossmann-like Domain"/>
    <property type="match status" value="1"/>
</dbReference>
<gene>
    <name evidence="14" type="ORF">GCM10011489_22500</name>
</gene>
<feature type="site" description="Important for catalytic activity" evidence="11">
    <location>
        <position position="119"/>
    </location>
</feature>
<evidence type="ECO:0000256" key="8">
    <source>
        <dbReference type="ARBA" id="ARBA00023027"/>
    </source>
</evidence>
<evidence type="ECO:0000313" key="15">
    <source>
        <dbReference type="Proteomes" id="UP000621454"/>
    </source>
</evidence>
<keyword evidence="7" id="KW-0560">Oxidoreductase</keyword>
<dbReference type="InterPro" id="IPR013328">
    <property type="entry name" value="6PGD_dom2"/>
</dbReference>
<dbReference type="GO" id="GO:0005737">
    <property type="term" value="C:cytoplasm"/>
    <property type="evidence" value="ECO:0007669"/>
    <property type="project" value="UniProtKB-SubCell"/>
</dbReference>
<dbReference type="GO" id="GO:0050104">
    <property type="term" value="F:L-gulonate 3-dehydrogenase activity"/>
    <property type="evidence" value="ECO:0007669"/>
    <property type="project" value="UniProtKB-EC"/>
</dbReference>
<dbReference type="Pfam" id="PF02737">
    <property type="entry name" value="3HCDH_N"/>
    <property type="match status" value="1"/>
</dbReference>
<dbReference type="PANTHER" id="PTHR48075">
    <property type="entry name" value="3-HYDROXYACYL-COA DEHYDROGENASE FAMILY PROTEIN"/>
    <property type="match status" value="1"/>
</dbReference>
<evidence type="ECO:0000256" key="6">
    <source>
        <dbReference type="ARBA" id="ARBA00022553"/>
    </source>
</evidence>
<reference evidence="14" key="1">
    <citation type="journal article" date="2014" name="Int. J. Syst. Evol. Microbiol.">
        <title>Complete genome sequence of Corynebacterium casei LMG S-19264T (=DSM 44701T), isolated from a smear-ripened cheese.</title>
        <authorList>
            <consortium name="US DOE Joint Genome Institute (JGI-PGF)"/>
            <person name="Walter F."/>
            <person name="Albersmeier A."/>
            <person name="Kalinowski J."/>
            <person name="Ruckert C."/>
        </authorList>
    </citation>
    <scope>NUCLEOTIDE SEQUENCE</scope>
    <source>
        <strain evidence="14">CGMCC 1.12827</strain>
    </source>
</reference>
<feature type="domain" description="3-hydroxyacyl-CoA dehydrogenase NAD binding" evidence="13">
    <location>
        <begin position="49"/>
        <end position="163"/>
    </location>
</feature>
<evidence type="ECO:0000256" key="3">
    <source>
        <dbReference type="ARBA" id="ARBA00009463"/>
    </source>
</evidence>
<evidence type="ECO:0000256" key="4">
    <source>
        <dbReference type="ARBA" id="ARBA00011738"/>
    </source>
</evidence>
<dbReference type="Gene3D" id="1.10.1040.10">
    <property type="entry name" value="N-(1-d-carboxylethyl)-l-norvaline Dehydrogenase, domain 2"/>
    <property type="match status" value="1"/>
</dbReference>
<evidence type="ECO:0000313" key="14">
    <source>
        <dbReference type="EMBL" id="GGB33897.1"/>
    </source>
</evidence>
<dbReference type="SUPFAM" id="SSF48179">
    <property type="entry name" value="6-phosphogluconate dehydrogenase C-terminal domain-like"/>
    <property type="match status" value="1"/>
</dbReference>
<dbReference type="InterPro" id="IPR008927">
    <property type="entry name" value="6-PGluconate_DH-like_C_sf"/>
</dbReference>
<dbReference type="GO" id="GO:0006631">
    <property type="term" value="P:fatty acid metabolic process"/>
    <property type="evidence" value="ECO:0007669"/>
    <property type="project" value="InterPro"/>
</dbReference>
<evidence type="ECO:0000259" key="13">
    <source>
        <dbReference type="Pfam" id="PF02737"/>
    </source>
</evidence>
<evidence type="ECO:0000256" key="1">
    <source>
        <dbReference type="ARBA" id="ARBA00004496"/>
    </source>
</evidence>
<dbReference type="InterPro" id="IPR022694">
    <property type="entry name" value="3-OHacyl-CoA_DH"/>
</dbReference>
<comment type="subcellular location">
    <subcellularLocation>
        <location evidence="1">Cytoplasm</location>
    </subcellularLocation>
</comment>
<name>A0A916T6V3_9ACTN</name>